<reference evidence="2" key="1">
    <citation type="journal article" date="2016" name="Nat. Biotechnol.">
        <title>Sequencing wild and cultivated cassava and related species reveals extensive interspecific hybridization and genetic diversity.</title>
        <authorList>
            <person name="Bredeson J.V."/>
            <person name="Lyons J.B."/>
            <person name="Prochnik S.E."/>
            <person name="Wu G.A."/>
            <person name="Ha C.M."/>
            <person name="Edsinger-Gonzales E."/>
            <person name="Grimwood J."/>
            <person name="Schmutz J."/>
            <person name="Rabbi I.Y."/>
            <person name="Egesi C."/>
            <person name="Nauluvula P."/>
            <person name="Lebot V."/>
            <person name="Ndunguru J."/>
            <person name="Mkamilo G."/>
            <person name="Bart R.S."/>
            <person name="Setter T.L."/>
            <person name="Gleadow R.M."/>
            <person name="Kulakow P."/>
            <person name="Ferguson M.E."/>
            <person name="Rounsley S."/>
            <person name="Rokhsar D.S."/>
        </authorList>
    </citation>
    <scope>NUCLEOTIDE SEQUENCE [LARGE SCALE GENOMIC DNA]</scope>
    <source>
        <strain evidence="2">cv. AM560-2</strain>
    </source>
</reference>
<dbReference type="Proteomes" id="UP000091857">
    <property type="component" value="Chromosome 9"/>
</dbReference>
<comment type="caution">
    <text evidence="1">The sequence shown here is derived from an EMBL/GenBank/DDBJ whole genome shotgun (WGS) entry which is preliminary data.</text>
</comment>
<proteinExistence type="predicted"/>
<gene>
    <name evidence="1" type="ORF">MANES_09G125002v8</name>
</gene>
<protein>
    <submittedName>
        <fullName evidence="1">Uncharacterized protein</fullName>
    </submittedName>
</protein>
<evidence type="ECO:0000313" key="2">
    <source>
        <dbReference type="Proteomes" id="UP000091857"/>
    </source>
</evidence>
<dbReference type="EMBL" id="CM004395">
    <property type="protein sequence ID" value="KAG8647917.1"/>
    <property type="molecule type" value="Genomic_DNA"/>
</dbReference>
<name>A0ACB7H5Q8_MANES</name>
<accession>A0ACB7H5Q8</accession>
<organism evidence="1 2">
    <name type="scientific">Manihot esculenta</name>
    <name type="common">Cassava</name>
    <name type="synonym">Jatropha manihot</name>
    <dbReference type="NCBI Taxonomy" id="3983"/>
    <lineage>
        <taxon>Eukaryota</taxon>
        <taxon>Viridiplantae</taxon>
        <taxon>Streptophyta</taxon>
        <taxon>Embryophyta</taxon>
        <taxon>Tracheophyta</taxon>
        <taxon>Spermatophyta</taxon>
        <taxon>Magnoliopsida</taxon>
        <taxon>eudicotyledons</taxon>
        <taxon>Gunneridae</taxon>
        <taxon>Pentapetalae</taxon>
        <taxon>rosids</taxon>
        <taxon>fabids</taxon>
        <taxon>Malpighiales</taxon>
        <taxon>Euphorbiaceae</taxon>
        <taxon>Crotonoideae</taxon>
        <taxon>Manihoteae</taxon>
        <taxon>Manihot</taxon>
    </lineage>
</organism>
<keyword evidence="2" id="KW-1185">Reference proteome</keyword>
<sequence>MKYMFSVEVTKRMTSTTSPSESVQDVGAGSRPKEKELVDHFLKLMLLGHDHQVRRIPELDIYKREPWDLPLFRSELEEEEWYFFHPCRSRWPRETTEVGYWKNTGRKRKIRDAQEEIGTKRTFRAFVLRKLFKKPMPVTGEEELRRTLAACDLENQNPYQRTHNPVLNEGETNQLMTSETTDIGFSKEMRQEKALWNVNSQPIPHLGSSYGRDEENYLLDTACNTLMQDFSCYIFGTSHLTPSRPPQYD</sequence>
<evidence type="ECO:0000313" key="1">
    <source>
        <dbReference type="EMBL" id="KAG8647917.1"/>
    </source>
</evidence>